<protein>
    <submittedName>
        <fullName evidence="3">PB2 polymerase subunit</fullName>
    </submittedName>
</protein>
<dbReference type="Pfam" id="PF21490">
    <property type="entry name" value="PB2_cap-binding"/>
    <property type="match status" value="1"/>
</dbReference>
<dbReference type="EMBL" id="KX949591">
    <property type="protein sequence ID" value="APP91613.1"/>
    <property type="molecule type" value="Viral_cRNA"/>
</dbReference>
<evidence type="ECO:0000259" key="2">
    <source>
        <dbReference type="Pfam" id="PF21490"/>
    </source>
</evidence>
<proteinExistence type="predicted"/>
<dbReference type="Gene3D" id="3.30.70.3510">
    <property type="match status" value="1"/>
</dbReference>
<dbReference type="KEGG" id="vg:80557432"/>
<evidence type="ECO:0000313" key="3">
    <source>
        <dbReference type="EMBL" id="APP91613.1"/>
    </source>
</evidence>
<evidence type="ECO:0000259" key="1">
    <source>
        <dbReference type="Pfam" id="PF21442"/>
    </source>
</evidence>
<dbReference type="GeneID" id="80557432"/>
<keyword evidence="4" id="KW-1185">Reference proteome</keyword>
<organism evidence="3">
    <name type="scientific">Sinu virus</name>
    <dbReference type="NCBI Taxonomy" id="1927799"/>
    <lineage>
        <taxon>Viruses</taxon>
        <taxon>Riboviria</taxon>
        <taxon>Orthornavirae</taxon>
        <taxon>Negarnaviricota</taxon>
        <taxon>Polyploviricotina</taxon>
        <taxon>Insthoviricetes</taxon>
        <taxon>Articulavirales</taxon>
        <taxon>Orthomyxoviridae</taxon>
        <taxon>Thogotovirus</taxon>
        <taxon>Thogotovirus sinuense</taxon>
    </lineage>
</organism>
<feature type="domain" description="Polymerase basic protein 2 '627'" evidence="1">
    <location>
        <begin position="545"/>
        <end position="675"/>
    </location>
</feature>
<dbReference type="RefSeq" id="YP_010840497.1">
    <property type="nucleotide sequence ID" value="NC_078771.1"/>
</dbReference>
<evidence type="ECO:0000313" key="4">
    <source>
        <dbReference type="Proteomes" id="UP000888380"/>
    </source>
</evidence>
<name>A0A1L5YKG2_9ORTO</name>
<accession>A0A1L5YKG2</accession>
<dbReference type="Proteomes" id="UP000888380">
    <property type="component" value="Genome"/>
</dbReference>
<dbReference type="InterPro" id="IPR048837">
    <property type="entry name" value="PB2_cap-bd"/>
</dbReference>
<feature type="domain" description="Polymerase basic protein 2 cap-binding" evidence="2">
    <location>
        <begin position="323"/>
        <end position="436"/>
    </location>
</feature>
<dbReference type="InterPro" id="IPR048838">
    <property type="entry name" value="PB2_627_dom"/>
</dbReference>
<reference evidence="3" key="1">
    <citation type="journal article" date="2017" name="Virology">
        <title>Sinu virus, a novel and divergent orthomyxovirus related to members of the genus Thogotovirus isolated from mosquitoes in Colombia.</title>
        <authorList>
            <person name="Contreras-Gutierrez M.A."/>
            <person name="Nunes M.R."/>
            <person name="Guzman H."/>
            <person name="Uribe S."/>
            <person name="Gallego Gomez J.C."/>
            <person name="Suaza Vasco J.D."/>
            <person name="Cardoso J.F."/>
            <person name="Popov V.L."/>
            <person name="Widen S.G."/>
            <person name="Wood T.G."/>
            <person name="Vasilakis N."/>
            <person name="Tesh R.B."/>
        </authorList>
    </citation>
    <scope>NUCLEOTIDE SEQUENCE</scope>
    <source>
        <strain evidence="3">CoB 38d</strain>
    </source>
</reference>
<dbReference type="Pfam" id="PF21442">
    <property type="entry name" value="PB2_627-dom"/>
    <property type="match status" value="1"/>
</dbReference>
<sequence>MDANYKTLLMHIKRYKGLEANNELFKKKHIKDYDIFKRYTSSTSESTPQQRLCYNMRKNWPITIERDENIPSEYKGFLLKDSIREIGNSTRTRGTVHVVDYWTKFGTKCDPELAKALISIELEKVERFFNQIPSDLIFGKFYPYRQSVNITPVVEHVHKGAVASTIICALLKDFASVENRTKQNKNAVNIIRDKIAKFVDSKTLMSLIHIARKMIVKENRWLPTTVEHSSYTAEIVHLISSQYHLMPVERVMDHNQVKFESMFQEMIKLSLTKNNPKSFLLENLNKILYAGTPIMNICKELYGGPATTIVRALSGGNVEEKTQIRDTIIEEIENDAVPVRNRIESRLGEMSYYYEFQSWKGEKSCFFSHRNTKGYFLMNNNEVKKIFLTSEKNDYLLDLVADIFYYCKAAEPGFFVDFDMWVDSNKRFEKWYEHHVVKNKGKEFMKKLGVTEAADMPIAINWCYGQRSRSKVNNIFKMETNVQPYSSNRYPVEVDNELRVIKRTPMFPVVLINPREMKMGRRDIVPAGVSFKDSSLFFLYQSPQVRLNMIAERVINSKEEAEKFVESIYSNEPNSTIDCLKTAFVEITPGIPWKRKLDEIYYEDGWSENPQKRFKAFFAGVAKVAQKRKLSNMETSERPFPKKLKLTTGQVIDSDMKSGLVVSTLNNIRVSGKNVTNKELYESEKYRSVGIYREAPPGLLVSSIKEGMEKKMEVFYLNLGNRFFKFEENVCKHEQDENVRKSINTLERQLEVTSSQKAALQMLRG</sequence>